<proteinExistence type="predicted"/>
<feature type="transmembrane region" description="Helical" evidence="1">
    <location>
        <begin position="241"/>
        <end position="260"/>
    </location>
</feature>
<dbReference type="Proteomes" id="UP000256941">
    <property type="component" value="Unassembled WGS sequence"/>
</dbReference>
<feature type="transmembrane region" description="Helical" evidence="1">
    <location>
        <begin position="214"/>
        <end position="234"/>
    </location>
</feature>
<dbReference type="AlphaFoldDB" id="A0A3D9XJJ0"/>
<keyword evidence="1" id="KW-1133">Transmembrane helix</keyword>
<evidence type="ECO:0000313" key="2">
    <source>
        <dbReference type="EMBL" id="REF69788.1"/>
    </source>
</evidence>
<reference evidence="2 3" key="1">
    <citation type="submission" date="2018-08" db="EMBL/GenBank/DDBJ databases">
        <title>Genomic Encyclopedia of Archaeal and Bacterial Type Strains, Phase II (KMG-II): from individual species to whole genera.</title>
        <authorList>
            <person name="Goeker M."/>
        </authorList>
    </citation>
    <scope>NUCLEOTIDE SEQUENCE [LARGE SCALE GENOMIC DNA]</scope>
    <source>
        <strain evidence="2 3">DSM 17099</strain>
    </source>
</reference>
<accession>A0A3D9XJJ0</accession>
<feature type="transmembrane region" description="Helical" evidence="1">
    <location>
        <begin position="131"/>
        <end position="150"/>
    </location>
</feature>
<comment type="caution">
    <text evidence="2">The sequence shown here is derived from an EMBL/GenBank/DDBJ whole genome shotgun (WGS) entry which is preliminary data.</text>
</comment>
<evidence type="ECO:0000313" key="3">
    <source>
        <dbReference type="Proteomes" id="UP000256941"/>
    </source>
</evidence>
<organism evidence="2 3">
    <name type="scientific">Paracoccus versutus</name>
    <name type="common">Thiobacillus versutus</name>
    <dbReference type="NCBI Taxonomy" id="34007"/>
    <lineage>
        <taxon>Bacteria</taxon>
        <taxon>Pseudomonadati</taxon>
        <taxon>Pseudomonadota</taxon>
        <taxon>Alphaproteobacteria</taxon>
        <taxon>Rhodobacterales</taxon>
        <taxon>Paracoccaceae</taxon>
        <taxon>Paracoccus</taxon>
    </lineage>
</organism>
<gene>
    <name evidence="2" type="ORF">BDD41_2503</name>
</gene>
<sequence length="286" mass="29540">MSRAGALLLILAVLVFIASTLLHAVQPGPPMPALADGGYGLSPWQGLGDFPAPSVDLSALFLQPRGPGMAGLLGMTWLALAYHAGRRWLELRRMRLAQAAAPEEGGELPPQSLGPPTAGHLLRLHRHDDSLAEHAPLIVGLLAGAVWPWLLHSHPVAAFLLSAAMLAGFLAAALRGVRVGSLVQRSSALGFVAGWGLLVSFAVFAGLLRDRLGVPQEVAAVVALLIGSVAAVSVQLRLGRRIGFSVALIWGLIGIAAATVTSAAAIATMTVIAIAIIAVALVRVLT</sequence>
<feature type="transmembrane region" description="Helical" evidence="1">
    <location>
        <begin position="156"/>
        <end position="177"/>
    </location>
</feature>
<protein>
    <submittedName>
        <fullName evidence="2">Uncharacterized protein</fullName>
    </submittedName>
</protein>
<keyword evidence="1" id="KW-0472">Membrane</keyword>
<feature type="transmembrane region" description="Helical" evidence="1">
    <location>
        <begin position="66"/>
        <end position="85"/>
    </location>
</feature>
<feature type="transmembrane region" description="Helical" evidence="1">
    <location>
        <begin position="266"/>
        <end position="285"/>
    </location>
</feature>
<evidence type="ECO:0000256" key="1">
    <source>
        <dbReference type="SAM" id="Phobius"/>
    </source>
</evidence>
<feature type="transmembrane region" description="Helical" evidence="1">
    <location>
        <begin position="189"/>
        <end position="208"/>
    </location>
</feature>
<name>A0A3D9XJJ0_PARVE</name>
<keyword evidence="1" id="KW-0812">Transmembrane</keyword>
<dbReference type="EMBL" id="QTUJ01000002">
    <property type="protein sequence ID" value="REF69788.1"/>
    <property type="molecule type" value="Genomic_DNA"/>
</dbReference>